<dbReference type="RefSeq" id="WP_272182292.1">
    <property type="nucleotide sequence ID" value="NZ_JAQOMS010000002.1"/>
</dbReference>
<evidence type="ECO:0000256" key="2">
    <source>
        <dbReference type="ARBA" id="ARBA00023136"/>
    </source>
</evidence>
<dbReference type="PROSITE" id="PS01156">
    <property type="entry name" value="TONB_DEPENDENT_REC_2"/>
    <property type="match status" value="1"/>
</dbReference>
<dbReference type="PANTHER" id="PTHR40980:SF3">
    <property type="entry name" value="TONB-DEPENDENT RECEPTOR-LIKE BETA-BARREL DOMAIN-CONTAINING PROTEIN"/>
    <property type="match status" value="1"/>
</dbReference>
<dbReference type="PANTHER" id="PTHR40980">
    <property type="entry name" value="PLUG DOMAIN-CONTAINING PROTEIN"/>
    <property type="match status" value="1"/>
</dbReference>
<dbReference type="Pfam" id="PF00593">
    <property type="entry name" value="TonB_dep_Rec_b-barrel"/>
    <property type="match status" value="1"/>
</dbReference>
<dbReference type="SUPFAM" id="SSF56935">
    <property type="entry name" value="Porins"/>
    <property type="match status" value="1"/>
</dbReference>
<keyword evidence="3" id="KW-0998">Cell outer membrane</keyword>
<evidence type="ECO:0000313" key="6">
    <source>
        <dbReference type="Proteomes" id="UP001528411"/>
    </source>
</evidence>
<name>A0ABT5FJ99_9GAMM</name>
<dbReference type="Proteomes" id="UP001528411">
    <property type="component" value="Unassembled WGS sequence"/>
</dbReference>
<evidence type="ECO:0000256" key="1">
    <source>
        <dbReference type="ARBA" id="ARBA00004442"/>
    </source>
</evidence>
<evidence type="ECO:0000313" key="5">
    <source>
        <dbReference type="EMBL" id="MDC2891275.1"/>
    </source>
</evidence>
<evidence type="ECO:0000256" key="3">
    <source>
        <dbReference type="ARBA" id="ARBA00023237"/>
    </source>
</evidence>
<gene>
    <name evidence="5" type="ORF">PN838_24160</name>
</gene>
<feature type="domain" description="TonB-dependent receptor-like beta-barrel" evidence="4">
    <location>
        <begin position="70"/>
        <end position="379"/>
    </location>
</feature>
<dbReference type="Gene3D" id="2.40.170.20">
    <property type="entry name" value="TonB-dependent receptor, beta-barrel domain"/>
    <property type="match status" value="1"/>
</dbReference>
<sequence>MDTNRLVFIDYTGASPVINDLVPLPNTVVDINGNEVDAPRSKHRHFGAAGEIWPFLDRSTSFVGPNGNKDNSTIRSAANSGSATHTLLLPSLNLNYAINDEMIVRFATSKTMTRPEFDFLNPRLQMNENPWGPTALGSAGNANLKPLKSTNVDISFEWYFNESGLVSAAVFHKDIVDMVENVVTPFHYKDVRTEYDLQSANLLLDYDETRMPGEGEMRGEQNCMPHRYYAGFSASEWEIECHVANINIYKNGNSTVVSGLELGYTQNYDFLPGALSGLGLSINYTYQHSEKEAEEIGTSGVFMDPLPMDYTPEHAYNATVFYELDGLSLRWAQRYTGVQLLNDGLNGGAVWQDETHRSDFSASYNLSKNVSMTFNITNVLEDTRREFYTSNMTRTEDQEVYMNEGNVFENDVTDERTLAISNTGRQFRLGIRANF</sequence>
<keyword evidence="5" id="KW-0675">Receptor</keyword>
<dbReference type="InterPro" id="IPR000531">
    <property type="entry name" value="Beta-barrel_TonB"/>
</dbReference>
<dbReference type="InterPro" id="IPR010917">
    <property type="entry name" value="TonB_rcpt_CS"/>
</dbReference>
<comment type="subcellular location">
    <subcellularLocation>
        <location evidence="1">Cell outer membrane</location>
    </subcellularLocation>
</comment>
<comment type="caution">
    <text evidence="5">The sequence shown here is derived from an EMBL/GenBank/DDBJ whole genome shotgun (WGS) entry which is preliminary data.</text>
</comment>
<reference evidence="5 6" key="1">
    <citation type="submission" date="2023-01" db="EMBL/GenBank/DDBJ databases">
        <title>Psychrosphaera sp. nov., isolated from marine algae.</title>
        <authorList>
            <person name="Bayburt H."/>
            <person name="Choi B.J."/>
            <person name="Kim J.M."/>
            <person name="Choi D.G."/>
            <person name="Jeon C.O."/>
        </authorList>
    </citation>
    <scope>NUCLEOTIDE SEQUENCE [LARGE SCALE GENOMIC DNA]</scope>
    <source>
        <strain evidence="5 6">G1-22</strain>
    </source>
</reference>
<evidence type="ECO:0000259" key="4">
    <source>
        <dbReference type="Pfam" id="PF00593"/>
    </source>
</evidence>
<proteinExistence type="predicted"/>
<protein>
    <submittedName>
        <fullName evidence="5">TonB-dependent receptor</fullName>
    </submittedName>
</protein>
<dbReference type="InterPro" id="IPR036942">
    <property type="entry name" value="Beta-barrel_TonB_sf"/>
</dbReference>
<dbReference type="EMBL" id="JAQOMS010000002">
    <property type="protein sequence ID" value="MDC2891275.1"/>
    <property type="molecule type" value="Genomic_DNA"/>
</dbReference>
<keyword evidence="2" id="KW-0472">Membrane</keyword>
<accession>A0ABT5FJ99</accession>
<organism evidence="5 6">
    <name type="scientific">Psychrosphaera algicola</name>
    <dbReference type="NCBI Taxonomy" id="3023714"/>
    <lineage>
        <taxon>Bacteria</taxon>
        <taxon>Pseudomonadati</taxon>
        <taxon>Pseudomonadota</taxon>
        <taxon>Gammaproteobacteria</taxon>
        <taxon>Alteromonadales</taxon>
        <taxon>Pseudoalteromonadaceae</taxon>
        <taxon>Psychrosphaera</taxon>
    </lineage>
</organism>
<keyword evidence="6" id="KW-1185">Reference proteome</keyword>